<keyword evidence="6" id="KW-0235">DNA replication</keyword>
<keyword evidence="11" id="KW-0238">DNA-binding</keyword>
<name>A0A835YIS2_9STRA</name>
<keyword evidence="7" id="KW-0479">Metal-binding</keyword>
<keyword evidence="5" id="KW-0548">Nucleotidyltransferase</keyword>
<dbReference type="Gene3D" id="3.90.980.10">
    <property type="entry name" value="DNA primase, catalytic core, N-terminal domain"/>
    <property type="match status" value="1"/>
</dbReference>
<feature type="non-terminal residue" evidence="15">
    <location>
        <position position="500"/>
    </location>
</feature>
<feature type="region of interest" description="Disordered" evidence="13">
    <location>
        <begin position="251"/>
        <end position="277"/>
    </location>
</feature>
<dbReference type="Proteomes" id="UP000664859">
    <property type="component" value="Unassembled WGS sequence"/>
</dbReference>
<sequence length="500" mass="51841">SFARISDHSLEALRRTARLSHVIGEHVKLTSSGHTSMKGCCPFHDDKTPSLSVDDAKGLYHCFGCGAGGDVIKFVMETERLSFAAAAKTLAEQHGVQLTYEGGGGGYSADMSEAAQAARDAKLAQRDRLLRALQLAAEFYARSLSTARTAGAARAHLASRGVSPATALRFQLGYSPAEAPGAVLQHLMAQGVEPQTLVQAGLAYNNTASGGGGGGAPLLDRFRGRLIVPIRDARGAVVAFGGRELPPPAAARADAAATDAVDDAPPPPPPVRKVPKYLNSPETDVFHKGGMLFGLDAARDAIRDEDMAVLVEGYFDVIALHGAGVRCAVGALGTAVTPRQLDLAARHSRGRRVVLCMDADAAGAKAVERLCEGGALEEAAANGIEVRVADIAAAAPGCKDPSDFVAEAAAAAATAAGKGGKAPWTVWYTDRVLAAHDHGGDAAAFRACVDKLTTFLSALADPADRTNHVYRVAAALSGDNLALRLQLEADLMAMVAAKEK</sequence>
<dbReference type="Gene3D" id="3.40.1360.10">
    <property type="match status" value="1"/>
</dbReference>
<dbReference type="InterPro" id="IPR034151">
    <property type="entry name" value="TOPRIM_DnaG_bac"/>
</dbReference>
<comment type="caution">
    <text evidence="15">The sequence shown here is derived from an EMBL/GenBank/DDBJ whole genome shotgun (WGS) entry which is preliminary data.</text>
</comment>
<evidence type="ECO:0000256" key="8">
    <source>
        <dbReference type="ARBA" id="ARBA00022771"/>
    </source>
</evidence>
<dbReference type="GO" id="GO:0003677">
    <property type="term" value="F:DNA binding"/>
    <property type="evidence" value="ECO:0007669"/>
    <property type="project" value="UniProtKB-KW"/>
</dbReference>
<dbReference type="InterPro" id="IPR013264">
    <property type="entry name" value="DNAG_N"/>
</dbReference>
<proteinExistence type="inferred from homology"/>
<dbReference type="Pfam" id="PF01807">
    <property type="entry name" value="Zn_ribbon_DnaG"/>
    <property type="match status" value="1"/>
</dbReference>
<dbReference type="SUPFAM" id="SSF57783">
    <property type="entry name" value="Zinc beta-ribbon"/>
    <property type="match status" value="1"/>
</dbReference>
<dbReference type="GO" id="GO:0008270">
    <property type="term" value="F:zinc ion binding"/>
    <property type="evidence" value="ECO:0007669"/>
    <property type="project" value="UniProtKB-KW"/>
</dbReference>
<feature type="non-terminal residue" evidence="15">
    <location>
        <position position="1"/>
    </location>
</feature>
<dbReference type="SMART" id="SM00400">
    <property type="entry name" value="ZnF_CHCC"/>
    <property type="match status" value="1"/>
</dbReference>
<dbReference type="PANTHER" id="PTHR30313:SF2">
    <property type="entry name" value="DNA PRIMASE"/>
    <property type="match status" value="1"/>
</dbReference>
<evidence type="ECO:0000313" key="15">
    <source>
        <dbReference type="EMBL" id="KAG5175213.1"/>
    </source>
</evidence>
<dbReference type="PROSITE" id="PS50880">
    <property type="entry name" value="TOPRIM"/>
    <property type="match status" value="1"/>
</dbReference>
<dbReference type="InterPro" id="IPR037068">
    <property type="entry name" value="DNA_primase_core_N_sf"/>
</dbReference>
<dbReference type="GO" id="GO:0003899">
    <property type="term" value="F:DNA-directed RNA polymerase activity"/>
    <property type="evidence" value="ECO:0007669"/>
    <property type="project" value="InterPro"/>
</dbReference>
<dbReference type="InterPro" id="IPR036977">
    <property type="entry name" value="DNA_primase_Znf_CHC2"/>
</dbReference>
<protein>
    <recommendedName>
        <fullName evidence="14">Toprim domain-containing protein</fullName>
    </recommendedName>
</protein>
<feature type="domain" description="Toprim" evidence="14">
    <location>
        <begin position="306"/>
        <end position="396"/>
    </location>
</feature>
<dbReference type="Pfam" id="PF08275">
    <property type="entry name" value="DNAG_N"/>
    <property type="match status" value="1"/>
</dbReference>
<evidence type="ECO:0000256" key="6">
    <source>
        <dbReference type="ARBA" id="ARBA00022705"/>
    </source>
</evidence>
<evidence type="ECO:0000313" key="16">
    <source>
        <dbReference type="Proteomes" id="UP000664859"/>
    </source>
</evidence>
<dbReference type="OrthoDB" id="10047023at2759"/>
<dbReference type="Gene3D" id="3.90.580.10">
    <property type="entry name" value="Zinc finger, CHC2-type domain"/>
    <property type="match status" value="1"/>
</dbReference>
<evidence type="ECO:0000256" key="9">
    <source>
        <dbReference type="ARBA" id="ARBA00022833"/>
    </source>
</evidence>
<evidence type="ECO:0000256" key="7">
    <source>
        <dbReference type="ARBA" id="ARBA00022723"/>
    </source>
</evidence>
<dbReference type="AlphaFoldDB" id="A0A835YIS2"/>
<evidence type="ECO:0000256" key="13">
    <source>
        <dbReference type="SAM" id="MobiDB-lite"/>
    </source>
</evidence>
<reference evidence="15" key="1">
    <citation type="submission" date="2021-02" db="EMBL/GenBank/DDBJ databases">
        <title>First Annotated Genome of the Yellow-green Alga Tribonema minus.</title>
        <authorList>
            <person name="Mahan K.M."/>
        </authorList>
    </citation>
    <scope>NUCLEOTIDE SEQUENCE</scope>
    <source>
        <strain evidence="15">UTEX B ZZ1240</strain>
    </source>
</reference>
<keyword evidence="16" id="KW-1185">Reference proteome</keyword>
<comment type="cofactor">
    <cofactor evidence="1">
        <name>Zn(2+)</name>
        <dbReference type="ChEBI" id="CHEBI:29105"/>
    </cofactor>
</comment>
<keyword evidence="10" id="KW-0460">Magnesium</keyword>
<dbReference type="FunFam" id="3.90.580.10:FF:000001">
    <property type="entry name" value="DNA primase"/>
    <property type="match status" value="1"/>
</dbReference>
<evidence type="ECO:0000256" key="5">
    <source>
        <dbReference type="ARBA" id="ARBA00022695"/>
    </source>
</evidence>
<dbReference type="GO" id="GO:0005737">
    <property type="term" value="C:cytoplasm"/>
    <property type="evidence" value="ECO:0007669"/>
    <property type="project" value="TreeGrafter"/>
</dbReference>
<dbReference type="SMART" id="SM00493">
    <property type="entry name" value="TOPRIM"/>
    <property type="match status" value="1"/>
</dbReference>
<dbReference type="HAMAP" id="MF_00974">
    <property type="entry name" value="DNA_primase_DnaG"/>
    <property type="match status" value="1"/>
</dbReference>
<keyword evidence="8" id="KW-0863">Zinc-finger</keyword>
<dbReference type="EMBL" id="JAFCMP010000552">
    <property type="protein sequence ID" value="KAG5175213.1"/>
    <property type="molecule type" value="Genomic_DNA"/>
</dbReference>
<dbReference type="Pfam" id="PF13155">
    <property type="entry name" value="Toprim_2"/>
    <property type="match status" value="1"/>
</dbReference>
<dbReference type="GO" id="GO:0006269">
    <property type="term" value="P:DNA replication, synthesis of primer"/>
    <property type="evidence" value="ECO:0007669"/>
    <property type="project" value="UniProtKB-KW"/>
</dbReference>
<dbReference type="InterPro" id="IPR050219">
    <property type="entry name" value="DnaG_primase"/>
</dbReference>
<dbReference type="InterPro" id="IPR002694">
    <property type="entry name" value="Znf_CHC2"/>
</dbReference>
<keyword evidence="4" id="KW-0808">Transferase</keyword>
<dbReference type="GO" id="GO:0000428">
    <property type="term" value="C:DNA-directed RNA polymerase complex"/>
    <property type="evidence" value="ECO:0007669"/>
    <property type="project" value="UniProtKB-KW"/>
</dbReference>
<evidence type="ECO:0000256" key="11">
    <source>
        <dbReference type="ARBA" id="ARBA00023125"/>
    </source>
</evidence>
<evidence type="ECO:0000256" key="3">
    <source>
        <dbReference type="ARBA" id="ARBA00022515"/>
    </source>
</evidence>
<evidence type="ECO:0000256" key="4">
    <source>
        <dbReference type="ARBA" id="ARBA00022679"/>
    </source>
</evidence>
<accession>A0A835YIS2</accession>
<keyword evidence="9" id="KW-0862">Zinc</keyword>
<organism evidence="15 16">
    <name type="scientific">Tribonema minus</name>
    <dbReference type="NCBI Taxonomy" id="303371"/>
    <lineage>
        <taxon>Eukaryota</taxon>
        <taxon>Sar</taxon>
        <taxon>Stramenopiles</taxon>
        <taxon>Ochrophyta</taxon>
        <taxon>PX clade</taxon>
        <taxon>Xanthophyceae</taxon>
        <taxon>Tribonematales</taxon>
        <taxon>Tribonemataceae</taxon>
        <taxon>Tribonema</taxon>
    </lineage>
</organism>
<evidence type="ECO:0000256" key="2">
    <source>
        <dbReference type="ARBA" id="ARBA00022478"/>
    </source>
</evidence>
<evidence type="ECO:0000256" key="10">
    <source>
        <dbReference type="ARBA" id="ARBA00022842"/>
    </source>
</evidence>
<dbReference type="CDD" id="cd03364">
    <property type="entry name" value="TOPRIM_DnaG_primases"/>
    <property type="match status" value="1"/>
</dbReference>
<dbReference type="InterPro" id="IPR030846">
    <property type="entry name" value="DnaG_bac"/>
</dbReference>
<keyword evidence="3" id="KW-0639">Primosome</keyword>
<dbReference type="PANTHER" id="PTHR30313">
    <property type="entry name" value="DNA PRIMASE"/>
    <property type="match status" value="1"/>
</dbReference>
<keyword evidence="12" id="KW-0804">Transcription</keyword>
<keyword evidence="2" id="KW-0240">DNA-directed RNA polymerase</keyword>
<gene>
    <name evidence="15" type="ORF">JKP88DRAFT_338993</name>
</gene>
<evidence type="ECO:0000259" key="14">
    <source>
        <dbReference type="PROSITE" id="PS50880"/>
    </source>
</evidence>
<dbReference type="SUPFAM" id="SSF56731">
    <property type="entry name" value="DNA primase core"/>
    <property type="match status" value="1"/>
</dbReference>
<evidence type="ECO:0000256" key="1">
    <source>
        <dbReference type="ARBA" id="ARBA00001947"/>
    </source>
</evidence>
<evidence type="ECO:0000256" key="12">
    <source>
        <dbReference type="ARBA" id="ARBA00023163"/>
    </source>
</evidence>
<dbReference type="InterPro" id="IPR006171">
    <property type="entry name" value="TOPRIM_dom"/>
</dbReference>